<evidence type="ECO:0000313" key="2">
    <source>
        <dbReference type="Proteomes" id="UP000639419"/>
    </source>
</evidence>
<protein>
    <recommendedName>
        <fullName evidence="3">T4 beta protein</fullName>
    </recommendedName>
</protein>
<organism evidence="1 2">
    <name type="scientific">Azospirillum formosense</name>
    <dbReference type="NCBI Taxonomy" id="861533"/>
    <lineage>
        <taxon>Bacteria</taxon>
        <taxon>Pseudomonadati</taxon>
        <taxon>Pseudomonadota</taxon>
        <taxon>Alphaproteobacteria</taxon>
        <taxon>Rhodospirillales</taxon>
        <taxon>Azospirillaceae</taxon>
        <taxon>Azospirillum</taxon>
    </lineage>
</organism>
<keyword evidence="2" id="KW-1185">Reference proteome</keyword>
<dbReference type="Pfam" id="PF14350">
    <property type="entry name" value="Beta_protein"/>
    <property type="match status" value="1"/>
</dbReference>
<accession>A0ABX2KZ05</accession>
<sequence length="376" mass="42710">MSLIDFRSFSYFPAFRCSKGEHNGYVKLSDSDKKAIIPIAELDRQGKSDSLAPSIHRVKASIGDQPFILDLCKDYAPEVYISKDPANPEADKKRVEKETASKAAYDALIDDLLNPNNGFENWRAFAAKFQSAIPAVLYRNLADELAHVIVQAYSFAKEKRNFALRFQMDADDMAVDLIKIITPMLTRAGQMLIVIDCGQGRINVKKRATVAKKIMEKANHVIGNDNFRKVRFVCMSSSFTQPKKENLEEYECLDWDLWALATSGASCAFGDYMSVYRPKPADYISGDIKPTVVCPLDDKWLVYRHKNNNDVKGWRDGAQIVMKHIEYAPAPDVWGIRILERTARDDKSFLEPKHWIAVKVNIHVHRQIKLASSRCK</sequence>
<proteinExistence type="predicted"/>
<dbReference type="RefSeq" id="WP_174438059.1">
    <property type="nucleotide sequence ID" value="NZ_BAABCC010000050.1"/>
</dbReference>
<comment type="caution">
    <text evidence="1">The sequence shown here is derived from an EMBL/GenBank/DDBJ whole genome shotgun (WGS) entry which is preliminary data.</text>
</comment>
<dbReference type="Proteomes" id="UP000639419">
    <property type="component" value="Unassembled WGS sequence"/>
</dbReference>
<gene>
    <name evidence="1" type="ORF">GBZ26_06065</name>
</gene>
<evidence type="ECO:0008006" key="3">
    <source>
        <dbReference type="Google" id="ProtNLM"/>
    </source>
</evidence>
<reference evidence="1 2" key="1">
    <citation type="submission" date="2019-10" db="EMBL/GenBank/DDBJ databases">
        <title>Genome sequence of Azospirillum formosense CC-Nfb-7.</title>
        <authorList>
            <person name="Ambrosini A."/>
            <person name="Sant'Anna F.H."/>
            <person name="Cassan F.D."/>
            <person name="Souza E.M."/>
            <person name="Passaglia L.M.P."/>
        </authorList>
    </citation>
    <scope>NUCLEOTIDE SEQUENCE [LARGE SCALE GENOMIC DNA]</scope>
    <source>
        <strain evidence="1 2">CC-NFb-7</strain>
    </source>
</reference>
<dbReference type="EMBL" id="WHOR01000027">
    <property type="protein sequence ID" value="NUB18778.1"/>
    <property type="molecule type" value="Genomic_DNA"/>
</dbReference>
<name>A0ABX2KZ05_9PROT</name>
<evidence type="ECO:0000313" key="1">
    <source>
        <dbReference type="EMBL" id="NUB18778.1"/>
    </source>
</evidence>
<dbReference type="InterPro" id="IPR025683">
    <property type="entry name" value="Protein_beta"/>
</dbReference>